<keyword evidence="1" id="KW-0808">Transferase</keyword>
<dbReference type="InterPro" id="IPR027417">
    <property type="entry name" value="P-loop_NTPase"/>
</dbReference>
<dbReference type="EMBL" id="OU892279">
    <property type="protein sequence ID" value="CAG9766554.1"/>
    <property type="molecule type" value="Genomic_DNA"/>
</dbReference>
<keyword evidence="4" id="KW-0175">Coiled coil</keyword>
<dbReference type="Pfam" id="PF00406">
    <property type="entry name" value="ADK"/>
    <property type="match status" value="1"/>
</dbReference>
<dbReference type="PANTHER" id="PTHR23359">
    <property type="entry name" value="NUCLEOTIDE KINASE"/>
    <property type="match status" value="1"/>
</dbReference>
<dbReference type="InterPro" id="IPR007858">
    <property type="entry name" value="Dpy-30_motif"/>
</dbReference>
<evidence type="ECO:0000256" key="2">
    <source>
        <dbReference type="ARBA" id="ARBA00022741"/>
    </source>
</evidence>
<dbReference type="GO" id="GO:0019205">
    <property type="term" value="F:nucleobase-containing compound kinase activity"/>
    <property type="evidence" value="ECO:0007669"/>
    <property type="project" value="InterPro"/>
</dbReference>
<dbReference type="OrthoDB" id="10262413at2759"/>
<accession>A0A9N9MQH9</accession>
<name>A0A9N9MQH9_9CUCU</name>
<keyword evidence="3" id="KW-0418">Kinase</keyword>
<dbReference type="Pfam" id="PF05186">
    <property type="entry name" value="Dpy-30"/>
    <property type="match status" value="1"/>
</dbReference>
<keyword evidence="8" id="KW-1185">Reference proteome</keyword>
<feature type="region of interest" description="Disordered" evidence="5">
    <location>
        <begin position="81"/>
        <end position="106"/>
    </location>
</feature>
<dbReference type="Gene3D" id="3.40.50.300">
    <property type="entry name" value="P-loop containing nucleotide triphosphate hydrolases"/>
    <property type="match status" value="1"/>
</dbReference>
<dbReference type="InterPro" id="IPR047499">
    <property type="entry name" value="DD_AK7"/>
</dbReference>
<dbReference type="Proteomes" id="UP001152799">
    <property type="component" value="Chromosome 3"/>
</dbReference>
<dbReference type="Pfam" id="PF17213">
    <property type="entry name" value="Hydin_ADK"/>
    <property type="match status" value="1"/>
</dbReference>
<dbReference type="CDD" id="cd22967">
    <property type="entry name" value="DD_AK7"/>
    <property type="match status" value="1"/>
</dbReference>
<proteinExistence type="predicted"/>
<evidence type="ECO:0000256" key="3">
    <source>
        <dbReference type="ARBA" id="ARBA00022777"/>
    </source>
</evidence>
<evidence type="ECO:0000256" key="1">
    <source>
        <dbReference type="ARBA" id="ARBA00022679"/>
    </source>
</evidence>
<organism evidence="7 8">
    <name type="scientific">Ceutorhynchus assimilis</name>
    <name type="common">cabbage seed weevil</name>
    <dbReference type="NCBI Taxonomy" id="467358"/>
    <lineage>
        <taxon>Eukaryota</taxon>
        <taxon>Metazoa</taxon>
        <taxon>Ecdysozoa</taxon>
        <taxon>Arthropoda</taxon>
        <taxon>Hexapoda</taxon>
        <taxon>Insecta</taxon>
        <taxon>Pterygota</taxon>
        <taxon>Neoptera</taxon>
        <taxon>Endopterygota</taxon>
        <taxon>Coleoptera</taxon>
        <taxon>Polyphaga</taxon>
        <taxon>Cucujiformia</taxon>
        <taxon>Curculionidae</taxon>
        <taxon>Ceutorhynchinae</taxon>
        <taxon>Ceutorhynchus</taxon>
    </lineage>
</organism>
<gene>
    <name evidence="7" type="ORF">CEUTPL_LOCUS7134</name>
</gene>
<feature type="compositionally biased region" description="Acidic residues" evidence="5">
    <location>
        <begin position="91"/>
        <end position="106"/>
    </location>
</feature>
<dbReference type="Gene3D" id="1.20.890.10">
    <property type="entry name" value="cAMP-dependent protein kinase regulatory subunit, dimerization-anchoring domain"/>
    <property type="match status" value="1"/>
</dbReference>
<dbReference type="InterPro" id="IPR033768">
    <property type="entry name" value="Hydin_ADK"/>
</dbReference>
<evidence type="ECO:0000313" key="7">
    <source>
        <dbReference type="EMBL" id="CAG9766554.1"/>
    </source>
</evidence>
<dbReference type="GO" id="GO:0006139">
    <property type="term" value="P:nucleobase-containing compound metabolic process"/>
    <property type="evidence" value="ECO:0007669"/>
    <property type="project" value="InterPro"/>
</dbReference>
<evidence type="ECO:0000256" key="4">
    <source>
        <dbReference type="SAM" id="Coils"/>
    </source>
</evidence>
<feature type="domain" description="Hydin adenylate kinase-like" evidence="6">
    <location>
        <begin position="27"/>
        <end position="120"/>
    </location>
</feature>
<protein>
    <recommendedName>
        <fullName evidence="6">Hydin adenylate kinase-like domain-containing protein</fullName>
    </recommendedName>
</protein>
<feature type="coiled-coil region" evidence="4">
    <location>
        <begin position="318"/>
        <end position="379"/>
    </location>
</feature>
<dbReference type="InterPro" id="IPR000850">
    <property type="entry name" value="Adenylat/UMP-CMP_kin"/>
</dbReference>
<evidence type="ECO:0000259" key="6">
    <source>
        <dbReference type="Pfam" id="PF17213"/>
    </source>
</evidence>
<keyword evidence="2" id="KW-0547">Nucleotide-binding</keyword>
<dbReference type="GO" id="GO:0005524">
    <property type="term" value="F:ATP binding"/>
    <property type="evidence" value="ECO:0007669"/>
    <property type="project" value="InterPro"/>
</dbReference>
<reference evidence="7" key="1">
    <citation type="submission" date="2022-01" db="EMBL/GenBank/DDBJ databases">
        <authorList>
            <person name="King R."/>
        </authorList>
    </citation>
    <scope>NUCLEOTIDE SEQUENCE</scope>
</reference>
<evidence type="ECO:0000313" key="8">
    <source>
        <dbReference type="Proteomes" id="UP001152799"/>
    </source>
</evidence>
<evidence type="ECO:0000256" key="5">
    <source>
        <dbReference type="SAM" id="MobiDB-lite"/>
    </source>
</evidence>
<sequence length="456" mass="51816">MSQILSSEELKNQTARFGDVLKPLKAVIHGPPTSGKSEIAKRICRHYGALNVSVKSMIDETLEELRQKITDAKEQLATRAATRKTIKDQGPDEEVEEEEDEVDEGMDVTEIETEIEQYEEQIRDINSLISQSPSGKLPDDYVVRMMRVFLSKDRCQSHGFVLDGFPKTIQQAKELFGQAAEVPKELKGTVKGRKDAGEADEGEGMIQVGDMIGNANASIIPDFVVSLQADDDFLLQRIMMLPERSIQGTNHDESNMIRRLLEFRNSNTADNTVLNFFDEAEIHPIVIDITEEGSTELECILNYLYNIFGPPIPGFGLSAEEEEELQKLESEQKKLQQKTYLIEKQLAEEAARKEYEDKMEKWAETMEKLQTEEEKLLVATTEPARYYLMKYVFPTLMKGLSEVARLKPEDAVDYLAEFLFKENPEGKMFDPSYTRSGEDIIKQHEAVVHIVNESSK</sequence>
<dbReference type="SUPFAM" id="SSF52540">
    <property type="entry name" value="P-loop containing nucleoside triphosphate hydrolases"/>
    <property type="match status" value="1"/>
</dbReference>
<dbReference type="AlphaFoldDB" id="A0A9N9MQH9"/>